<evidence type="ECO:0000313" key="6">
    <source>
        <dbReference type="EMBL" id="OGG51450.1"/>
    </source>
</evidence>
<protein>
    <recommendedName>
        <fullName evidence="2">Ornithine carbamoyltransferase</fullName>
        <ecNumber evidence="2">2.1.3.3</ecNumber>
    </recommendedName>
</protein>
<evidence type="ECO:0000256" key="3">
    <source>
        <dbReference type="RuleBase" id="RU003634"/>
    </source>
</evidence>
<name>A0A1F6CQS4_9BACT</name>
<dbReference type="InterPro" id="IPR036901">
    <property type="entry name" value="Asp/Orn_carbamoylTrfase_sf"/>
</dbReference>
<dbReference type="InterPro" id="IPR006130">
    <property type="entry name" value="Asp/Orn_carbamoylTrfase"/>
</dbReference>
<dbReference type="EC" id="2.1.3.3" evidence="2"/>
<proteinExistence type="inferred from homology"/>
<sequence>MRHLISLKEQSKEDIRKILDIAQKLKARHKTGEITNLLPNKTLIMLFQKTSTRTRLSFEAGMTELGGHAIFVDSRTSQFSVTDFGDEIKAVMCFGDILMFRAIAAADVVLAAAFNKIPVIDACSEKYHPCQALGDILTMSEYSGELENVKKIAWLGIENNISNTLKLACAKLGIKVAIAAPEANEPPIDKGLNSMTDATGNVSYTKDVREAVSGADYVHTDTWMDMEFFEGGKIKPQFAEEYERRKKIFAPYQLNAELIDNYAPRAKIMHCMPCHVGYEITRDAIDHPNSIIFDQAENRLHIQKAIILWLLDKKI</sequence>
<dbReference type="GO" id="GO:0004585">
    <property type="term" value="F:ornithine carbamoyltransferase activity"/>
    <property type="evidence" value="ECO:0007669"/>
    <property type="project" value="UniProtKB-UniRule"/>
</dbReference>
<dbReference type="InterPro" id="IPR002292">
    <property type="entry name" value="Orn/put_carbamltrans"/>
</dbReference>
<evidence type="ECO:0000256" key="1">
    <source>
        <dbReference type="ARBA" id="ARBA00022679"/>
    </source>
</evidence>
<dbReference type="InterPro" id="IPR006132">
    <property type="entry name" value="Asp/Orn_carbamoyltranf_P-bd"/>
</dbReference>
<dbReference type="AlphaFoldDB" id="A0A1F6CQS4"/>
<feature type="domain" description="Aspartate/ornithine carbamoyltransferase Asp/Orn-binding" evidence="4">
    <location>
        <begin position="150"/>
        <end position="310"/>
    </location>
</feature>
<keyword evidence="1 3" id="KW-0808">Transferase</keyword>
<dbReference type="PANTHER" id="PTHR45753">
    <property type="entry name" value="ORNITHINE CARBAMOYLTRANSFERASE, MITOCHONDRIAL"/>
    <property type="match status" value="1"/>
</dbReference>
<dbReference type="GO" id="GO:0042450">
    <property type="term" value="P:L-arginine biosynthetic process via ornithine"/>
    <property type="evidence" value="ECO:0007669"/>
    <property type="project" value="UniProtKB-UniRule"/>
</dbReference>
<feature type="domain" description="Aspartate/ornithine carbamoyltransferase carbamoyl-P binding" evidence="5">
    <location>
        <begin position="2"/>
        <end position="141"/>
    </location>
</feature>
<organism evidence="6 7">
    <name type="scientific">Candidatus Kaiserbacteria bacterium RIFCSPHIGHO2_01_FULL_54_36b</name>
    <dbReference type="NCBI Taxonomy" id="1798483"/>
    <lineage>
        <taxon>Bacteria</taxon>
        <taxon>Candidatus Kaiseribacteriota</taxon>
    </lineage>
</organism>
<dbReference type="GO" id="GO:0016597">
    <property type="term" value="F:amino acid binding"/>
    <property type="evidence" value="ECO:0007669"/>
    <property type="project" value="InterPro"/>
</dbReference>
<dbReference type="InterPro" id="IPR006131">
    <property type="entry name" value="Asp_carbamoyltransf_Asp/Orn-bd"/>
</dbReference>
<dbReference type="PROSITE" id="PS00097">
    <property type="entry name" value="CARBAMOYLTRANSFERASE"/>
    <property type="match status" value="1"/>
</dbReference>
<dbReference type="PANTHER" id="PTHR45753:SF3">
    <property type="entry name" value="ORNITHINE TRANSCARBAMYLASE, MITOCHONDRIAL"/>
    <property type="match status" value="1"/>
</dbReference>
<reference evidence="6 7" key="1">
    <citation type="journal article" date="2016" name="Nat. Commun.">
        <title>Thousands of microbial genomes shed light on interconnected biogeochemical processes in an aquifer system.</title>
        <authorList>
            <person name="Anantharaman K."/>
            <person name="Brown C.T."/>
            <person name="Hug L.A."/>
            <person name="Sharon I."/>
            <person name="Castelle C.J."/>
            <person name="Probst A.J."/>
            <person name="Thomas B.C."/>
            <person name="Singh A."/>
            <person name="Wilkins M.J."/>
            <person name="Karaoz U."/>
            <person name="Brodie E.L."/>
            <person name="Williams K.H."/>
            <person name="Hubbard S.S."/>
            <person name="Banfield J.F."/>
        </authorList>
    </citation>
    <scope>NUCLEOTIDE SEQUENCE [LARGE SCALE GENOMIC DNA]</scope>
</reference>
<dbReference type="PRINTS" id="PR00102">
    <property type="entry name" value="OTCASE"/>
</dbReference>
<dbReference type="SUPFAM" id="SSF53671">
    <property type="entry name" value="Aspartate/ornithine carbamoyltransferase"/>
    <property type="match status" value="1"/>
</dbReference>
<dbReference type="GO" id="GO:0019240">
    <property type="term" value="P:citrulline biosynthetic process"/>
    <property type="evidence" value="ECO:0007669"/>
    <property type="project" value="TreeGrafter"/>
</dbReference>
<dbReference type="PRINTS" id="PR00100">
    <property type="entry name" value="AOTCASE"/>
</dbReference>
<dbReference type="Gene3D" id="3.40.50.1370">
    <property type="entry name" value="Aspartate/ornithine carbamoyltransferase"/>
    <property type="match status" value="2"/>
</dbReference>
<evidence type="ECO:0000259" key="5">
    <source>
        <dbReference type="Pfam" id="PF02729"/>
    </source>
</evidence>
<dbReference type="Pfam" id="PF00185">
    <property type="entry name" value="OTCace"/>
    <property type="match status" value="1"/>
</dbReference>
<dbReference type="Pfam" id="PF02729">
    <property type="entry name" value="OTCace_N"/>
    <property type="match status" value="1"/>
</dbReference>
<gene>
    <name evidence="6" type="ORF">A2704_04595</name>
</gene>
<comment type="similarity">
    <text evidence="3">Belongs to the aspartate/ornithine carbamoyltransferase superfamily.</text>
</comment>
<dbReference type="EMBL" id="MFKW01000028">
    <property type="protein sequence ID" value="OGG51450.1"/>
    <property type="molecule type" value="Genomic_DNA"/>
</dbReference>
<dbReference type="NCBIfam" id="TIGR00658">
    <property type="entry name" value="orni_carb_tr"/>
    <property type="match status" value="1"/>
</dbReference>
<comment type="caution">
    <text evidence="6">The sequence shown here is derived from an EMBL/GenBank/DDBJ whole genome shotgun (WGS) entry which is preliminary data.</text>
</comment>
<accession>A0A1F6CQS4</accession>
<evidence type="ECO:0000259" key="4">
    <source>
        <dbReference type="Pfam" id="PF00185"/>
    </source>
</evidence>
<evidence type="ECO:0000313" key="7">
    <source>
        <dbReference type="Proteomes" id="UP000176445"/>
    </source>
</evidence>
<evidence type="ECO:0000256" key="2">
    <source>
        <dbReference type="NCBIfam" id="TIGR00658"/>
    </source>
</evidence>
<dbReference type="Proteomes" id="UP000176445">
    <property type="component" value="Unassembled WGS sequence"/>
</dbReference>